<comment type="caution">
    <text evidence="2">The sequence shown here is derived from an EMBL/GenBank/DDBJ whole genome shotgun (WGS) entry which is preliminary data.</text>
</comment>
<dbReference type="Proteomes" id="UP001591681">
    <property type="component" value="Unassembled WGS sequence"/>
</dbReference>
<dbReference type="EMBL" id="JBHFQA010000019">
    <property type="protein sequence ID" value="KAL2082551.1"/>
    <property type="molecule type" value="Genomic_DNA"/>
</dbReference>
<organism evidence="2 3">
    <name type="scientific">Coilia grayii</name>
    <name type="common">Gray's grenadier anchovy</name>
    <dbReference type="NCBI Taxonomy" id="363190"/>
    <lineage>
        <taxon>Eukaryota</taxon>
        <taxon>Metazoa</taxon>
        <taxon>Chordata</taxon>
        <taxon>Craniata</taxon>
        <taxon>Vertebrata</taxon>
        <taxon>Euteleostomi</taxon>
        <taxon>Actinopterygii</taxon>
        <taxon>Neopterygii</taxon>
        <taxon>Teleostei</taxon>
        <taxon>Clupei</taxon>
        <taxon>Clupeiformes</taxon>
        <taxon>Clupeoidei</taxon>
        <taxon>Engraulidae</taxon>
        <taxon>Coilinae</taxon>
        <taxon>Coilia</taxon>
    </lineage>
</organism>
<dbReference type="AlphaFoldDB" id="A0ABD1J948"/>
<protein>
    <submittedName>
        <fullName evidence="2">Uncharacterized protein</fullName>
    </submittedName>
</protein>
<evidence type="ECO:0000313" key="3">
    <source>
        <dbReference type="Proteomes" id="UP001591681"/>
    </source>
</evidence>
<feature type="region of interest" description="Disordered" evidence="1">
    <location>
        <begin position="1"/>
        <end position="33"/>
    </location>
</feature>
<gene>
    <name evidence="2" type="ORF">ACEWY4_022369</name>
</gene>
<evidence type="ECO:0000313" key="2">
    <source>
        <dbReference type="EMBL" id="KAL2082551.1"/>
    </source>
</evidence>
<keyword evidence="3" id="KW-1185">Reference proteome</keyword>
<reference evidence="2 3" key="1">
    <citation type="submission" date="2024-09" db="EMBL/GenBank/DDBJ databases">
        <title>A chromosome-level genome assembly of Gray's grenadier anchovy, Coilia grayii.</title>
        <authorList>
            <person name="Fu Z."/>
        </authorList>
    </citation>
    <scope>NUCLEOTIDE SEQUENCE [LARGE SCALE GENOMIC DNA]</scope>
    <source>
        <strain evidence="2">G4</strain>
        <tissue evidence="2">Muscle</tissue>
    </source>
</reference>
<sequence>MAEKSGGANALDSKQLEHPNSLGSHAARKMDGATERKIEGRHVSVQQVLVLPGLLTATVSTGLRRKLTRKIKEIIFLISSLAFVHLSTLTNPSARAHSVTPRFQFEPSTSELTLKPSVVAQGVALHYRQQQATSPWQVLSAERVSKEERAQVVGTGEEPKAQAVLAEHHLQFGQYRGHTFRWLLENDVGFACSIIASHEKERASGDTSQMPLMSNKDALAFYARLFPP</sequence>
<accession>A0ABD1J948</accession>
<proteinExistence type="predicted"/>
<evidence type="ECO:0000256" key="1">
    <source>
        <dbReference type="SAM" id="MobiDB-lite"/>
    </source>
</evidence>
<name>A0ABD1J948_9TELE</name>